<reference evidence="3 4" key="1">
    <citation type="submission" date="2020-04" db="EMBL/GenBank/DDBJ databases">
        <title>Massilia sp. RP-1-19 isolated from soil.</title>
        <authorList>
            <person name="Dahal R.H."/>
        </authorList>
    </citation>
    <scope>NUCLEOTIDE SEQUENCE [LARGE SCALE GENOMIC DNA]</scope>
    <source>
        <strain evidence="3 4">RP-1-19</strain>
    </source>
</reference>
<dbReference type="PANTHER" id="PTHR39200">
    <property type="entry name" value="HYPOTHETICAL EXPORTED PROTEIN"/>
    <property type="match status" value="1"/>
</dbReference>
<keyword evidence="4" id="KW-1185">Reference proteome</keyword>
<proteinExistence type="predicted"/>
<dbReference type="AlphaFoldDB" id="A0A848HKL1"/>
<gene>
    <name evidence="3" type="ORF">HHL21_06460</name>
</gene>
<dbReference type="InterPro" id="IPR021255">
    <property type="entry name" value="DUF2807"/>
</dbReference>
<comment type="caution">
    <text evidence="3">The sequence shown here is derived from an EMBL/GenBank/DDBJ whole genome shotgun (WGS) entry which is preliminary data.</text>
</comment>
<evidence type="ECO:0000256" key="1">
    <source>
        <dbReference type="SAM" id="MobiDB-lite"/>
    </source>
</evidence>
<dbReference type="Pfam" id="PF10988">
    <property type="entry name" value="DUF2807"/>
    <property type="match status" value="1"/>
</dbReference>
<dbReference type="Proteomes" id="UP000583752">
    <property type="component" value="Unassembled WGS sequence"/>
</dbReference>
<feature type="compositionally biased region" description="Polar residues" evidence="1">
    <location>
        <begin position="250"/>
        <end position="268"/>
    </location>
</feature>
<organism evidence="3 4">
    <name type="scientific">Massilia polaris</name>
    <dbReference type="NCBI Taxonomy" id="2728846"/>
    <lineage>
        <taxon>Bacteria</taxon>
        <taxon>Pseudomonadati</taxon>
        <taxon>Pseudomonadota</taxon>
        <taxon>Betaproteobacteria</taxon>
        <taxon>Burkholderiales</taxon>
        <taxon>Oxalobacteraceae</taxon>
        <taxon>Telluria group</taxon>
        <taxon>Massilia</taxon>
    </lineage>
</organism>
<dbReference type="EMBL" id="JABBGG010000003">
    <property type="protein sequence ID" value="NML60730.1"/>
    <property type="molecule type" value="Genomic_DNA"/>
</dbReference>
<evidence type="ECO:0000313" key="3">
    <source>
        <dbReference type="EMBL" id="NML60730.1"/>
    </source>
</evidence>
<feature type="domain" description="Putative auto-transporter adhesin head GIN" evidence="2">
    <location>
        <begin position="54"/>
        <end position="252"/>
    </location>
</feature>
<accession>A0A848HKL1</accession>
<dbReference type="RefSeq" id="WP_169464450.1">
    <property type="nucleotide sequence ID" value="NZ_JABBGG010000003.1"/>
</dbReference>
<dbReference type="PANTHER" id="PTHR39200:SF1">
    <property type="entry name" value="AUTO-TRANSPORTER ADHESIN HEAD GIN DOMAIN-CONTAINING PROTEIN-RELATED"/>
    <property type="match status" value="1"/>
</dbReference>
<feature type="region of interest" description="Disordered" evidence="1">
    <location>
        <begin position="244"/>
        <end position="268"/>
    </location>
</feature>
<sequence length="268" mass="27938">MRTLLKVGFGMLVLAFALIAMSYSMLRAEGTAGSSNPEGRMVDTETRKVEARVTSIDLTGPIDLTLRQGAVPSLTVRGEKRLLGNVETIQVGDTLEIATKGMLLHHRNPLQVVLVLPSLESVSINGSGSSTVNGFIGDKANVELHGSGNLKFNGRYREVVAGVHGSGEVEVNGGASEKVAVEVVGSGQMTVVGSAEEFKVEQTGSGDLNARHLAARAVNVELMGSGTSIVQAREVAAVSLRGSGDVTVHGSPSQRSVSRTGSGDVTFR</sequence>
<evidence type="ECO:0000259" key="2">
    <source>
        <dbReference type="Pfam" id="PF10988"/>
    </source>
</evidence>
<evidence type="ECO:0000313" key="4">
    <source>
        <dbReference type="Proteomes" id="UP000583752"/>
    </source>
</evidence>
<dbReference type="Gene3D" id="2.160.20.120">
    <property type="match status" value="1"/>
</dbReference>
<name>A0A848HKL1_9BURK</name>
<protein>
    <submittedName>
        <fullName evidence="3">DUF2807 domain-containing protein</fullName>
    </submittedName>
</protein>